<dbReference type="Pfam" id="PF11255">
    <property type="entry name" value="DUF3054"/>
    <property type="match status" value="1"/>
</dbReference>
<keyword evidence="2" id="KW-0812">Transmembrane</keyword>
<name>A0ABN1F4B7_9ACTN</name>
<reference evidence="3 4" key="1">
    <citation type="journal article" date="2019" name="Int. J. Syst. Evol. Microbiol.">
        <title>The Global Catalogue of Microorganisms (GCM) 10K type strain sequencing project: providing services to taxonomists for standard genome sequencing and annotation.</title>
        <authorList>
            <consortium name="The Broad Institute Genomics Platform"/>
            <consortium name="The Broad Institute Genome Sequencing Center for Infectious Disease"/>
            <person name="Wu L."/>
            <person name="Ma J."/>
        </authorList>
    </citation>
    <scope>NUCLEOTIDE SEQUENCE [LARGE SCALE GENOMIC DNA]</scope>
    <source>
        <strain evidence="3 4">JCM 10667</strain>
    </source>
</reference>
<keyword evidence="2" id="KW-0472">Membrane</keyword>
<keyword evidence="4" id="KW-1185">Reference proteome</keyword>
<feature type="transmembrane region" description="Helical" evidence="2">
    <location>
        <begin position="138"/>
        <end position="156"/>
    </location>
</feature>
<accession>A0ABN1F4B7</accession>
<evidence type="ECO:0000256" key="1">
    <source>
        <dbReference type="SAM" id="MobiDB-lite"/>
    </source>
</evidence>
<feature type="transmembrane region" description="Helical" evidence="2">
    <location>
        <begin position="110"/>
        <end position="132"/>
    </location>
</feature>
<feature type="transmembrane region" description="Helical" evidence="2">
    <location>
        <begin position="44"/>
        <end position="70"/>
    </location>
</feature>
<dbReference type="Proteomes" id="UP001501427">
    <property type="component" value="Unassembled WGS sequence"/>
</dbReference>
<comment type="caution">
    <text evidence="3">The sequence shown here is derived from an EMBL/GenBank/DDBJ whole genome shotgun (WGS) entry which is preliminary data.</text>
</comment>
<evidence type="ECO:0008006" key="5">
    <source>
        <dbReference type="Google" id="ProtNLM"/>
    </source>
</evidence>
<dbReference type="EMBL" id="BAAAHD010000052">
    <property type="protein sequence ID" value="GAA0582034.1"/>
    <property type="molecule type" value="Genomic_DNA"/>
</dbReference>
<evidence type="ECO:0000313" key="4">
    <source>
        <dbReference type="Proteomes" id="UP001501427"/>
    </source>
</evidence>
<keyword evidence="2" id="KW-1133">Transmembrane helix</keyword>
<sequence>MRPEAPQAPEVARPDARGAVSRDAERIGKRCAVRNGGSRGSPPWAGYAGVMRTGVAGLLDVCCVVVFVAIGRATHEGAASLTGYLGTVWPFLVALGAGWVLGRVWRRPEVLVPSGVVVWVTTLVGGMGLRALAGDGTALPFVVVATGFLALTLLGWRAGVRVAGTRKGLSRQG</sequence>
<protein>
    <recommendedName>
        <fullName evidence="5">DUF3054 domain-containing protein</fullName>
    </recommendedName>
</protein>
<evidence type="ECO:0000313" key="3">
    <source>
        <dbReference type="EMBL" id="GAA0582034.1"/>
    </source>
</evidence>
<feature type="region of interest" description="Disordered" evidence="1">
    <location>
        <begin position="1"/>
        <end position="24"/>
    </location>
</feature>
<dbReference type="InterPro" id="IPR021414">
    <property type="entry name" value="DUF3054"/>
</dbReference>
<gene>
    <name evidence="3" type="ORF">GCM10009546_50650</name>
</gene>
<evidence type="ECO:0000256" key="2">
    <source>
        <dbReference type="SAM" id="Phobius"/>
    </source>
</evidence>
<proteinExistence type="predicted"/>
<feature type="compositionally biased region" description="Basic and acidic residues" evidence="1">
    <location>
        <begin position="12"/>
        <end position="24"/>
    </location>
</feature>
<organism evidence="3 4">
    <name type="scientific">Actinomadura livida</name>
    <dbReference type="NCBI Taxonomy" id="79909"/>
    <lineage>
        <taxon>Bacteria</taxon>
        <taxon>Bacillati</taxon>
        <taxon>Actinomycetota</taxon>
        <taxon>Actinomycetes</taxon>
        <taxon>Streptosporangiales</taxon>
        <taxon>Thermomonosporaceae</taxon>
        <taxon>Actinomadura</taxon>
    </lineage>
</organism>
<feature type="transmembrane region" description="Helical" evidence="2">
    <location>
        <begin position="82"/>
        <end position="101"/>
    </location>
</feature>